<evidence type="ECO:0000256" key="4">
    <source>
        <dbReference type="ARBA" id="ARBA00022692"/>
    </source>
</evidence>
<proteinExistence type="inferred from homology"/>
<protein>
    <recommendedName>
        <fullName evidence="3">Signal peptidase complex subunit 2</fullName>
    </recommendedName>
</protein>
<dbReference type="InterPro" id="IPR009582">
    <property type="entry name" value="Spc2/SPCS2"/>
</dbReference>
<evidence type="ECO:0000256" key="3">
    <source>
        <dbReference type="ARBA" id="ARBA00017057"/>
    </source>
</evidence>
<organism evidence="11 12">
    <name type="scientific">Ophiocordyceps australis</name>
    <dbReference type="NCBI Taxonomy" id="1399860"/>
    <lineage>
        <taxon>Eukaryota</taxon>
        <taxon>Fungi</taxon>
        <taxon>Dikarya</taxon>
        <taxon>Ascomycota</taxon>
        <taxon>Pezizomycotina</taxon>
        <taxon>Sordariomycetes</taxon>
        <taxon>Hypocreomycetidae</taxon>
        <taxon>Hypocreales</taxon>
        <taxon>Ophiocordycipitaceae</taxon>
        <taxon>Ophiocordyceps</taxon>
    </lineage>
</organism>
<dbReference type="Proteomes" id="UP000226192">
    <property type="component" value="Unassembled WGS sequence"/>
</dbReference>
<evidence type="ECO:0000256" key="8">
    <source>
        <dbReference type="ARBA" id="ARBA00045608"/>
    </source>
</evidence>
<feature type="region of interest" description="Disordered" evidence="9">
    <location>
        <begin position="201"/>
        <end position="222"/>
    </location>
</feature>
<evidence type="ECO:0000256" key="5">
    <source>
        <dbReference type="ARBA" id="ARBA00022824"/>
    </source>
</evidence>
<feature type="transmembrane region" description="Helical" evidence="10">
    <location>
        <begin position="70"/>
        <end position="90"/>
    </location>
</feature>
<sequence length="222" mass="24564">MASPDKINPYNLADLKNTSDDTIPNYLNSLKFRQSNYLIDVRLALGYSSILIAAACGLWDYKFGFESTKLYTAIAVALYTILDCALIFWLSEVEKGTVYQGFAPSGEQITIASATKKNDPTYRLAITIKSRGEATTLDIAKPFAEWFDETGRFVTPPFQQMLASSVPIIGKLDPKRVKLASQKMLDDNPDLFDAALATKKQDEGISTAASVKETKAEKRRKA</sequence>
<evidence type="ECO:0000313" key="11">
    <source>
        <dbReference type="EMBL" id="PHH62381.1"/>
    </source>
</evidence>
<dbReference type="GO" id="GO:0045047">
    <property type="term" value="P:protein targeting to ER"/>
    <property type="evidence" value="ECO:0007669"/>
    <property type="project" value="TreeGrafter"/>
</dbReference>
<dbReference type="AlphaFoldDB" id="A0A2C5Y681"/>
<accession>A0A2C5Y681</accession>
<keyword evidence="4 10" id="KW-0812">Transmembrane</keyword>
<name>A0A2C5Y681_9HYPO</name>
<dbReference type="PANTHER" id="PTHR13085:SF0">
    <property type="entry name" value="SIGNAL PEPTIDASE COMPLEX SUBUNIT 2"/>
    <property type="match status" value="1"/>
</dbReference>
<evidence type="ECO:0000256" key="1">
    <source>
        <dbReference type="ARBA" id="ARBA00004477"/>
    </source>
</evidence>
<dbReference type="OrthoDB" id="29558at2759"/>
<reference evidence="11 12" key="1">
    <citation type="submission" date="2017-06" db="EMBL/GenBank/DDBJ databases">
        <title>Ant-infecting Ophiocordyceps genomes reveal a high diversity of potential behavioral manipulation genes and a possible major role for enterotoxins.</title>
        <authorList>
            <person name="De Bekker C."/>
            <person name="Evans H.C."/>
            <person name="Brachmann A."/>
            <person name="Hughes D.P."/>
        </authorList>
    </citation>
    <scope>NUCLEOTIDE SEQUENCE [LARGE SCALE GENOMIC DNA]</scope>
    <source>
        <strain evidence="11 12">Map64</strain>
    </source>
</reference>
<keyword evidence="12" id="KW-1185">Reference proteome</keyword>
<comment type="caution">
    <text evidence="11">The sequence shown here is derived from an EMBL/GenBank/DDBJ whole genome shotgun (WGS) entry which is preliminary data.</text>
</comment>
<evidence type="ECO:0000256" key="6">
    <source>
        <dbReference type="ARBA" id="ARBA00022989"/>
    </source>
</evidence>
<keyword evidence="7 10" id="KW-0472">Membrane</keyword>
<evidence type="ECO:0000256" key="9">
    <source>
        <dbReference type="SAM" id="MobiDB-lite"/>
    </source>
</evidence>
<dbReference type="PANTHER" id="PTHR13085">
    <property type="entry name" value="MICROSOMAL SIGNAL PEPTIDASE 25 KDA SUBUNIT"/>
    <property type="match status" value="1"/>
</dbReference>
<evidence type="ECO:0000256" key="7">
    <source>
        <dbReference type="ARBA" id="ARBA00023136"/>
    </source>
</evidence>
<evidence type="ECO:0000256" key="10">
    <source>
        <dbReference type="SAM" id="Phobius"/>
    </source>
</evidence>
<comment type="similarity">
    <text evidence="2">Belongs to the SPCS2 family.</text>
</comment>
<keyword evidence="5" id="KW-0256">Endoplasmic reticulum</keyword>
<dbReference type="STRING" id="1399860.A0A2C5Y681"/>
<gene>
    <name evidence="11" type="ORF">CDD81_7177</name>
</gene>
<evidence type="ECO:0000256" key="2">
    <source>
        <dbReference type="ARBA" id="ARBA00007324"/>
    </source>
</evidence>
<keyword evidence="6 10" id="KW-1133">Transmembrane helix</keyword>
<dbReference type="EMBL" id="NJET01000073">
    <property type="protein sequence ID" value="PHH62381.1"/>
    <property type="molecule type" value="Genomic_DNA"/>
</dbReference>
<comment type="function">
    <text evidence="8">Component of the signal peptidase complex (SPC) which catalyzes the cleavage of N-terminal signal sequences from nascent proteins as they are translocated into the lumen of the endoplasmic reticulum. Enhances the enzymatic activity of SPC and facilitates the interactions between different components of the translocation site.</text>
</comment>
<feature type="transmembrane region" description="Helical" evidence="10">
    <location>
        <begin position="37"/>
        <end position="58"/>
    </location>
</feature>
<dbReference type="GO" id="GO:0005787">
    <property type="term" value="C:signal peptidase complex"/>
    <property type="evidence" value="ECO:0007669"/>
    <property type="project" value="InterPro"/>
</dbReference>
<evidence type="ECO:0000313" key="12">
    <source>
        <dbReference type="Proteomes" id="UP000226192"/>
    </source>
</evidence>
<dbReference type="Pfam" id="PF06703">
    <property type="entry name" value="SPC25"/>
    <property type="match status" value="1"/>
</dbReference>
<comment type="subcellular location">
    <subcellularLocation>
        <location evidence="1">Endoplasmic reticulum membrane</location>
        <topology evidence="1">Multi-pass membrane protein</topology>
    </subcellularLocation>
</comment>
<dbReference type="GO" id="GO:0006465">
    <property type="term" value="P:signal peptide processing"/>
    <property type="evidence" value="ECO:0007669"/>
    <property type="project" value="InterPro"/>
</dbReference>